<dbReference type="GO" id="GO:0006508">
    <property type="term" value="P:proteolysis"/>
    <property type="evidence" value="ECO:0007669"/>
    <property type="project" value="UniProtKB-KW"/>
</dbReference>
<dbReference type="CDD" id="cd01086">
    <property type="entry name" value="MetAP1"/>
    <property type="match status" value="1"/>
</dbReference>
<dbReference type="KEGG" id="vok:COSY_0369"/>
<dbReference type="InterPro" id="IPR000994">
    <property type="entry name" value="Pept_M24"/>
</dbReference>
<feature type="binding site" evidence="6">
    <location>
        <position position="170"/>
    </location>
    <ligand>
        <name>a divalent metal cation</name>
        <dbReference type="ChEBI" id="CHEBI:60240"/>
        <label>2</label>
        <note>catalytic</note>
    </ligand>
</feature>
<dbReference type="Proteomes" id="UP000000247">
    <property type="component" value="Chromosome"/>
</dbReference>
<feature type="binding site" evidence="6">
    <location>
        <position position="237"/>
    </location>
    <ligand>
        <name>a divalent metal cation</name>
        <dbReference type="ChEBI" id="CHEBI:60240"/>
        <label>2</label>
        <note>catalytic</note>
    </ligand>
</feature>
<dbReference type="HOGENOM" id="CLU_015857_0_0_6"/>
<feature type="binding site" evidence="6">
    <location>
        <position position="205"/>
    </location>
    <ligand>
        <name>a divalent metal cation</name>
        <dbReference type="ChEBI" id="CHEBI:60240"/>
        <label>2</label>
        <note>catalytic</note>
    </ligand>
</feature>
<dbReference type="HAMAP" id="MF_01974">
    <property type="entry name" value="MetAP_1"/>
    <property type="match status" value="1"/>
</dbReference>
<feature type="binding site" evidence="6">
    <location>
        <position position="79"/>
    </location>
    <ligand>
        <name>substrate</name>
    </ligand>
</feature>
<dbReference type="OrthoDB" id="9802055at2"/>
<keyword evidence="4 6" id="KW-0479">Metal-binding</keyword>
<comment type="function">
    <text evidence="1 6">Removes the N-terminal methionine from nascent proteins. The N-terminal methionine is often cleaved when the second residue in the primary sequence is small and uncharged (Met-Ala-, Cys, Gly, Pro, Ser, Thr, or Val). Requires deformylation of the N(alpha)-formylated initiator methionine before it can be hydrolyzed.</text>
</comment>
<dbReference type="GO" id="GO:0046872">
    <property type="term" value="F:metal ion binding"/>
    <property type="evidence" value="ECO:0007669"/>
    <property type="project" value="UniProtKB-UniRule"/>
</dbReference>
<dbReference type="PANTHER" id="PTHR43330">
    <property type="entry name" value="METHIONINE AMINOPEPTIDASE"/>
    <property type="match status" value="1"/>
</dbReference>
<evidence type="ECO:0000256" key="5">
    <source>
        <dbReference type="ARBA" id="ARBA00022801"/>
    </source>
</evidence>
<dbReference type="NCBIfam" id="NF008970">
    <property type="entry name" value="PRK12318.1"/>
    <property type="match status" value="1"/>
</dbReference>
<dbReference type="PANTHER" id="PTHR43330:SF27">
    <property type="entry name" value="METHIONINE AMINOPEPTIDASE"/>
    <property type="match status" value="1"/>
</dbReference>
<name>A5CX46_VESOH</name>
<comment type="subunit">
    <text evidence="6">Monomer.</text>
</comment>
<dbReference type="RefSeq" id="WP_011929764.1">
    <property type="nucleotide sequence ID" value="NC_009465.1"/>
</dbReference>
<evidence type="ECO:0000256" key="1">
    <source>
        <dbReference type="ARBA" id="ARBA00002521"/>
    </source>
</evidence>
<reference evidence="10" key="1">
    <citation type="journal article" date="2007" name="Curr. Biol.">
        <title>Reduced genome of the thioautotrophic intracellular symbiont in a deep-sea clam, Calyptogena okutanii.</title>
        <authorList>
            <person name="Kuwahara H."/>
            <person name="Yoshida T."/>
            <person name="Takaki Y."/>
            <person name="Shimamura S."/>
            <person name="Nishi S."/>
            <person name="Harada M."/>
            <person name="Matsuyama K."/>
            <person name="Takishita K."/>
            <person name="Kawato M."/>
            <person name="Uematsu K."/>
            <person name="Fujiwara Y."/>
            <person name="Sato T."/>
            <person name="Kato C."/>
            <person name="Kitagawa M."/>
            <person name="Kato I."/>
            <person name="Maruyama T."/>
        </authorList>
    </citation>
    <scope>NUCLEOTIDE SEQUENCE [LARGE SCALE GENOMIC DNA]</scope>
    <source>
        <strain evidence="10">HA</strain>
    </source>
</reference>
<dbReference type="Pfam" id="PF00557">
    <property type="entry name" value="Peptidase_M24"/>
    <property type="match status" value="1"/>
</dbReference>
<keyword evidence="3 6" id="KW-0645">Protease</keyword>
<dbReference type="PROSITE" id="PS00680">
    <property type="entry name" value="MAP_1"/>
    <property type="match status" value="1"/>
</dbReference>
<evidence type="ECO:0000259" key="8">
    <source>
        <dbReference type="Pfam" id="PF00557"/>
    </source>
</evidence>
<dbReference type="eggNOG" id="COG0024">
    <property type="taxonomic scope" value="Bacteria"/>
</dbReference>
<evidence type="ECO:0000256" key="2">
    <source>
        <dbReference type="ARBA" id="ARBA00022438"/>
    </source>
</evidence>
<dbReference type="GO" id="GO:0005829">
    <property type="term" value="C:cytosol"/>
    <property type="evidence" value="ECO:0007669"/>
    <property type="project" value="TreeGrafter"/>
</dbReference>
<gene>
    <name evidence="6 9" type="primary">map</name>
    <name evidence="9" type="ordered locus">COSY_0369</name>
</gene>
<comment type="similarity">
    <text evidence="6">Belongs to the peptidase M24A family. Methionine aminopeptidase type 1 subfamily.</text>
</comment>
<proteinExistence type="inferred from homology"/>
<dbReference type="SUPFAM" id="SSF55920">
    <property type="entry name" value="Creatinase/aminopeptidase"/>
    <property type="match status" value="1"/>
</dbReference>
<feature type="binding site" evidence="6">
    <location>
        <position position="237"/>
    </location>
    <ligand>
        <name>a divalent metal cation</name>
        <dbReference type="ChEBI" id="CHEBI:60240"/>
        <label>1</label>
    </ligand>
</feature>
<dbReference type="InterPro" id="IPR001714">
    <property type="entry name" value="Pept_M24_MAP"/>
</dbReference>
<protein>
    <recommendedName>
        <fullName evidence="6 7">Methionine aminopeptidase</fullName>
        <shortName evidence="6">MAP</shortName>
        <shortName evidence="6">MetAP</shortName>
        <ecNumber evidence="6 7">3.4.11.18</ecNumber>
    </recommendedName>
    <alternativeName>
        <fullName evidence="6">Peptidase M</fullName>
    </alternativeName>
</protein>
<keyword evidence="2 6" id="KW-0031">Aminopeptidase</keyword>
<dbReference type="EMBL" id="AP009247">
    <property type="protein sequence ID" value="BAF61494.1"/>
    <property type="molecule type" value="Genomic_DNA"/>
</dbReference>
<feature type="binding site" evidence="6">
    <location>
        <position position="107"/>
    </location>
    <ligand>
        <name>a divalent metal cation</name>
        <dbReference type="ChEBI" id="CHEBI:60240"/>
        <label>2</label>
        <note>catalytic</note>
    </ligand>
</feature>
<feature type="domain" description="Peptidase M24" evidence="8">
    <location>
        <begin position="13"/>
        <end position="244"/>
    </location>
</feature>
<keyword evidence="10" id="KW-1185">Reference proteome</keyword>
<evidence type="ECO:0000256" key="6">
    <source>
        <dbReference type="HAMAP-Rule" id="MF_01974"/>
    </source>
</evidence>
<evidence type="ECO:0000313" key="10">
    <source>
        <dbReference type="Proteomes" id="UP000000247"/>
    </source>
</evidence>
<dbReference type="Gene3D" id="3.90.230.10">
    <property type="entry name" value="Creatinase/methionine aminopeptidase superfamily"/>
    <property type="match status" value="1"/>
</dbReference>
<evidence type="ECO:0000256" key="3">
    <source>
        <dbReference type="ARBA" id="ARBA00022670"/>
    </source>
</evidence>
<dbReference type="InterPro" id="IPR002467">
    <property type="entry name" value="Pept_M24A_MAP1"/>
</dbReference>
<comment type="cofactor">
    <cofactor evidence="6">
        <name>Co(2+)</name>
        <dbReference type="ChEBI" id="CHEBI:48828"/>
    </cofactor>
    <cofactor evidence="6">
        <name>Zn(2+)</name>
        <dbReference type="ChEBI" id="CHEBI:29105"/>
    </cofactor>
    <cofactor evidence="6">
        <name>Mn(2+)</name>
        <dbReference type="ChEBI" id="CHEBI:29035"/>
    </cofactor>
    <cofactor evidence="6">
        <name>Fe(2+)</name>
        <dbReference type="ChEBI" id="CHEBI:29033"/>
    </cofactor>
    <text evidence="6">Binds 2 divalent metal cations per subunit. Has a high-affinity and a low affinity metal-binding site. The true nature of the physiological cofactor is under debate. The enzyme is active with cobalt, zinc, manganese or divalent iron ions. Most likely, methionine aminopeptidases function as mononuclear Fe(2+)-metalloproteases under physiological conditions, and the catalytically relevant metal-binding site has been assigned to the histidine-containing high-affinity site.</text>
</comment>
<dbReference type="NCBIfam" id="TIGR00500">
    <property type="entry name" value="met_pdase_I"/>
    <property type="match status" value="1"/>
</dbReference>
<dbReference type="InterPro" id="IPR036005">
    <property type="entry name" value="Creatinase/aminopeptidase-like"/>
</dbReference>
<comment type="catalytic activity">
    <reaction evidence="6 7">
        <text>Release of N-terminal amino acids, preferentially methionine, from peptides and arylamides.</text>
        <dbReference type="EC" id="3.4.11.18"/>
    </reaction>
</comment>
<dbReference type="GO" id="GO:0070006">
    <property type="term" value="F:metalloaminopeptidase activity"/>
    <property type="evidence" value="ECO:0007669"/>
    <property type="project" value="UniProtKB-UniRule"/>
</dbReference>
<evidence type="ECO:0000313" key="9">
    <source>
        <dbReference type="EMBL" id="BAF61494.1"/>
    </source>
</evidence>
<dbReference type="GO" id="GO:0004239">
    <property type="term" value="F:initiator methionyl aminopeptidase activity"/>
    <property type="evidence" value="ECO:0007669"/>
    <property type="project" value="UniProtKB-UniRule"/>
</dbReference>
<dbReference type="EC" id="3.4.11.18" evidence="6 7"/>
<feature type="binding site" evidence="6">
    <location>
        <position position="177"/>
    </location>
    <ligand>
        <name>substrate</name>
    </ligand>
</feature>
<feature type="binding site" evidence="6">
    <location>
        <position position="96"/>
    </location>
    <ligand>
        <name>a divalent metal cation</name>
        <dbReference type="ChEBI" id="CHEBI:60240"/>
        <label>1</label>
    </ligand>
</feature>
<dbReference type="MEROPS" id="M24.001"/>
<feature type="binding site" evidence="6">
    <location>
        <position position="107"/>
    </location>
    <ligand>
        <name>a divalent metal cation</name>
        <dbReference type="ChEBI" id="CHEBI:60240"/>
        <label>1</label>
    </ligand>
</feature>
<keyword evidence="5 6" id="KW-0378">Hydrolase</keyword>
<evidence type="ECO:0000256" key="4">
    <source>
        <dbReference type="ARBA" id="ARBA00022723"/>
    </source>
</evidence>
<organism evidence="9 10">
    <name type="scientific">Vesicomyosocius okutanii subsp. Calyptogena okutanii (strain HA)</name>
    <dbReference type="NCBI Taxonomy" id="412965"/>
    <lineage>
        <taxon>Bacteria</taxon>
        <taxon>Pseudomonadati</taxon>
        <taxon>Pseudomonadota</taxon>
        <taxon>Gammaproteobacteria</taxon>
        <taxon>Candidatus Pseudothioglobaceae</taxon>
        <taxon>Candidatus Vesicomyidisocius</taxon>
    </lineage>
</organism>
<sequence length="259" mass="28457">MSITIKSKNEIGKMRMAGRLAANVIDMISPYVRAGISTNELDKICHNYIVNQQGAIAAPLNYHGFPKSICTSINHVVCHGIPGNRKLRTGDIINIDITIIKNGFHGDTSKMFIIGKSSVKAQRICKIAQECLYIGIKQVKPGVHLGEIGKTIGAHANKNNCAVVRDYCGHGIGTEFHAEPQVIHYDDGRLNISPILKAGMTFTIEPMINLGGFEVITSKIDNWTVTTKDHTLSAQWEHTILVTENGCEILTLRDDEEPV</sequence>
<evidence type="ECO:0000256" key="7">
    <source>
        <dbReference type="RuleBase" id="RU003653"/>
    </source>
</evidence>
<dbReference type="STRING" id="412965.COSY_0369"/>
<dbReference type="AlphaFoldDB" id="A5CX46"/>
<dbReference type="PRINTS" id="PR00599">
    <property type="entry name" value="MAPEPTIDASE"/>
</dbReference>
<accession>A5CX46</accession>